<dbReference type="PANTHER" id="PTHR12558:SF13">
    <property type="entry name" value="CELL DIVISION CYCLE PROTEIN 27 HOMOLOG"/>
    <property type="match status" value="1"/>
</dbReference>
<dbReference type="RefSeq" id="WP_307236098.1">
    <property type="nucleotide sequence ID" value="NZ_JAUSVF010000003.1"/>
</dbReference>
<feature type="repeat" description="TPR" evidence="1">
    <location>
        <begin position="128"/>
        <end position="161"/>
    </location>
</feature>
<evidence type="ECO:0000313" key="4">
    <source>
        <dbReference type="Proteomes" id="UP001230207"/>
    </source>
</evidence>
<evidence type="ECO:0000313" key="3">
    <source>
        <dbReference type="EMBL" id="MDQ0323517.1"/>
    </source>
</evidence>
<feature type="chain" id="PRO_5046156564" evidence="2">
    <location>
        <begin position="24"/>
        <end position="436"/>
    </location>
</feature>
<evidence type="ECO:0000256" key="2">
    <source>
        <dbReference type="SAM" id="SignalP"/>
    </source>
</evidence>
<proteinExistence type="predicted"/>
<accession>A0ABU0BZ22</accession>
<feature type="repeat" description="TPR" evidence="1">
    <location>
        <begin position="61"/>
        <end position="94"/>
    </location>
</feature>
<evidence type="ECO:0000256" key="1">
    <source>
        <dbReference type="PROSITE-ProRule" id="PRU00339"/>
    </source>
</evidence>
<gene>
    <name evidence="3" type="ORF">QO002_005723</name>
</gene>
<dbReference type="Pfam" id="PF14559">
    <property type="entry name" value="TPR_19"/>
    <property type="match status" value="1"/>
</dbReference>
<name>A0ABU0BZ22_9HYPH</name>
<keyword evidence="1" id="KW-0802">TPR repeat</keyword>
<organism evidence="3 4">
    <name type="scientific">Pararhizobium capsulatum DSM 1112</name>
    <dbReference type="NCBI Taxonomy" id="1121113"/>
    <lineage>
        <taxon>Bacteria</taxon>
        <taxon>Pseudomonadati</taxon>
        <taxon>Pseudomonadota</taxon>
        <taxon>Alphaproteobacteria</taxon>
        <taxon>Hyphomicrobiales</taxon>
        <taxon>Rhizobiaceae</taxon>
        <taxon>Rhizobium/Agrobacterium group</taxon>
        <taxon>Pararhizobium</taxon>
    </lineage>
</organism>
<feature type="signal peptide" evidence="2">
    <location>
        <begin position="1"/>
        <end position="23"/>
    </location>
</feature>
<keyword evidence="4" id="KW-1185">Reference proteome</keyword>
<dbReference type="PROSITE" id="PS50005">
    <property type="entry name" value="TPR"/>
    <property type="match status" value="2"/>
</dbReference>
<dbReference type="InterPro" id="IPR019734">
    <property type="entry name" value="TPR_rpt"/>
</dbReference>
<dbReference type="Proteomes" id="UP001230207">
    <property type="component" value="Unassembled WGS sequence"/>
</dbReference>
<dbReference type="SMART" id="SM00028">
    <property type="entry name" value="TPR"/>
    <property type="match status" value="3"/>
</dbReference>
<reference evidence="3 4" key="1">
    <citation type="submission" date="2023-07" db="EMBL/GenBank/DDBJ databases">
        <title>Genomic Encyclopedia of Type Strains, Phase IV (KMG-IV): sequencing the most valuable type-strain genomes for metagenomic binning, comparative biology and taxonomic classification.</title>
        <authorList>
            <person name="Goeker M."/>
        </authorList>
    </citation>
    <scope>NUCLEOTIDE SEQUENCE [LARGE SCALE GENOMIC DNA]</scope>
    <source>
        <strain evidence="3 4">DSM 1112</strain>
    </source>
</reference>
<sequence>MRKLATRSLALVFLASLTSIAEAQNGCEIEEAQRLFGQHPRPTAKVEGLLAVCRVSGSTDYRVYMFLGVIARDAGDAELAATHLRKAHEMEPQEPNPALELGFTLEARRPKEARMVYEQVLARVPASRPAMLGLARVARSQNRLDEAGRLYERLLSVDPQDPEALNGMAWLDLAERNPNQARTRFEHVLEIEPTNEEAKTGLSSSRDVYRYLLETSPLVVSTDEGTSLGFQVRGTAGITAFDTLELGWRHYSDELSTVSEIGLSTLPSQNITLGYHRLVPLSYAFSLVYDYRDYSEQPTEHWFEGSTTIYVTDNLQWFGGYRWSFGAEQYNGYLIRTGVTATVAPSWLVTATVYDSHQAAFDDSRNLWSGAIDVTYLGAHNMLVVAGVGASPSIDNLDLHARATLPINDTVALQVNVSHDTINSATRVSGGLLFNW</sequence>
<comment type="caution">
    <text evidence="3">The sequence shown here is derived from an EMBL/GenBank/DDBJ whole genome shotgun (WGS) entry which is preliminary data.</text>
</comment>
<dbReference type="InterPro" id="IPR011990">
    <property type="entry name" value="TPR-like_helical_dom_sf"/>
</dbReference>
<dbReference type="Gene3D" id="1.25.40.10">
    <property type="entry name" value="Tetratricopeptide repeat domain"/>
    <property type="match status" value="2"/>
</dbReference>
<protein>
    <submittedName>
        <fullName evidence="3">Tetratricopeptide (TPR) repeat protein</fullName>
    </submittedName>
</protein>
<dbReference type="PANTHER" id="PTHR12558">
    <property type="entry name" value="CELL DIVISION CYCLE 16,23,27"/>
    <property type="match status" value="1"/>
</dbReference>
<dbReference type="SUPFAM" id="SSF48452">
    <property type="entry name" value="TPR-like"/>
    <property type="match status" value="1"/>
</dbReference>
<dbReference type="EMBL" id="JAUSVF010000003">
    <property type="protein sequence ID" value="MDQ0323517.1"/>
    <property type="molecule type" value="Genomic_DNA"/>
</dbReference>
<keyword evidence="2" id="KW-0732">Signal</keyword>